<comment type="cofactor">
    <cofactor evidence="2 10">
        <name>NAD(+)</name>
        <dbReference type="ChEBI" id="CHEBI:57540"/>
    </cofactor>
</comment>
<protein>
    <recommendedName>
        <fullName evidence="6 10">UDP-glucose 4-epimerase</fullName>
        <ecNumber evidence="5 10">5.1.3.2</ecNumber>
    </recommendedName>
</protein>
<dbReference type="PANTHER" id="PTHR43725:SF53">
    <property type="entry name" value="UDP-ARABINOSE 4-EPIMERASE 1"/>
    <property type="match status" value="1"/>
</dbReference>
<keyword evidence="8 10" id="KW-0413">Isomerase</keyword>
<keyword evidence="7 10" id="KW-0520">NAD</keyword>
<comment type="subunit">
    <text evidence="10">Homodimer.</text>
</comment>
<dbReference type="EMBL" id="JAMOKX010000005">
    <property type="protein sequence ID" value="MCL9819814.1"/>
    <property type="molecule type" value="Genomic_DNA"/>
</dbReference>
<comment type="similarity">
    <text evidence="4 10">Belongs to the NAD(P)-dependent epimerase/dehydratase family.</text>
</comment>
<dbReference type="InterPro" id="IPR036291">
    <property type="entry name" value="NAD(P)-bd_dom_sf"/>
</dbReference>
<comment type="catalytic activity">
    <reaction evidence="1 10">
        <text>UDP-alpha-D-glucose = UDP-alpha-D-galactose</text>
        <dbReference type="Rhea" id="RHEA:22168"/>
        <dbReference type="ChEBI" id="CHEBI:58885"/>
        <dbReference type="ChEBI" id="CHEBI:66914"/>
        <dbReference type="EC" id="5.1.3.2"/>
    </reaction>
</comment>
<dbReference type="Pfam" id="PF01370">
    <property type="entry name" value="Epimerase"/>
    <property type="match status" value="1"/>
</dbReference>
<evidence type="ECO:0000259" key="11">
    <source>
        <dbReference type="Pfam" id="PF01370"/>
    </source>
</evidence>
<evidence type="ECO:0000256" key="1">
    <source>
        <dbReference type="ARBA" id="ARBA00000083"/>
    </source>
</evidence>
<dbReference type="InterPro" id="IPR001509">
    <property type="entry name" value="Epimerase_deHydtase"/>
</dbReference>
<name>A0ABT0TV66_9HELI</name>
<evidence type="ECO:0000256" key="10">
    <source>
        <dbReference type="RuleBase" id="RU366046"/>
    </source>
</evidence>
<gene>
    <name evidence="12" type="primary">galE</name>
    <name evidence="12" type="ORF">NCR95_06515</name>
</gene>
<evidence type="ECO:0000256" key="4">
    <source>
        <dbReference type="ARBA" id="ARBA00007637"/>
    </source>
</evidence>
<evidence type="ECO:0000256" key="3">
    <source>
        <dbReference type="ARBA" id="ARBA00004947"/>
    </source>
</evidence>
<dbReference type="SUPFAM" id="SSF51735">
    <property type="entry name" value="NAD(P)-binding Rossmann-fold domains"/>
    <property type="match status" value="1"/>
</dbReference>
<proteinExistence type="inferred from homology"/>
<dbReference type="EC" id="5.1.3.2" evidence="5 10"/>
<accession>A0ABT0TV66</accession>
<evidence type="ECO:0000256" key="5">
    <source>
        <dbReference type="ARBA" id="ARBA00013189"/>
    </source>
</evidence>
<reference evidence="12" key="1">
    <citation type="submission" date="2022-06" db="EMBL/GenBank/DDBJ databases">
        <title>Helicobacter colisuis sp. nov.</title>
        <authorList>
            <person name="Papic B."/>
            <person name="Gruntar I."/>
        </authorList>
    </citation>
    <scope>NUCLEOTIDE SEQUENCE</scope>
    <source>
        <strain evidence="12">11154-15</strain>
    </source>
</reference>
<dbReference type="Gene3D" id="3.40.50.720">
    <property type="entry name" value="NAD(P)-binding Rossmann-like Domain"/>
    <property type="match status" value="1"/>
</dbReference>
<sequence>MQVYLFTGAAGFIGSHTAHCFLKESDCKIVILDNLCTGFSENVEFLQKKFPSRVEFISGDFGDKVILGKIFSQQKIDAIIHFAGSLVVSESVFDPLKYYQNNVANTLNLLEMVAKFKINEFLFSSTAAVYGEPNTTQKIIETAQTAPINPYGESKLVVEKILRDFEVANPEFKSVILRYFNVAGALSEGGLGQRSKNATHLIKVACECACGKRDKMGIFGEDYATKDGTCIRDYIHIDDLARAHFECLKTLQKERVSQTYNVGYGVGFSVKEVIECVKKVSGIDFKVEIEPRRAGDPAMLVSDNDKILTHTEWRPKYNNLDLICKNAYEWERKMD</sequence>
<evidence type="ECO:0000256" key="2">
    <source>
        <dbReference type="ARBA" id="ARBA00001911"/>
    </source>
</evidence>
<evidence type="ECO:0000256" key="8">
    <source>
        <dbReference type="ARBA" id="ARBA00023235"/>
    </source>
</evidence>
<keyword evidence="13" id="KW-1185">Reference proteome</keyword>
<dbReference type="Proteomes" id="UP001057522">
    <property type="component" value="Unassembled WGS sequence"/>
</dbReference>
<evidence type="ECO:0000313" key="12">
    <source>
        <dbReference type="EMBL" id="MCL9819814.1"/>
    </source>
</evidence>
<dbReference type="RefSeq" id="WP_250604625.1">
    <property type="nucleotide sequence ID" value="NZ_JAMOKX010000005.1"/>
</dbReference>
<comment type="pathway">
    <text evidence="3 10">Carbohydrate metabolism; galactose metabolism.</text>
</comment>
<dbReference type="InterPro" id="IPR005886">
    <property type="entry name" value="UDP_G4E"/>
</dbReference>
<feature type="domain" description="NAD-dependent epimerase/dehydratase" evidence="11">
    <location>
        <begin position="5"/>
        <end position="263"/>
    </location>
</feature>
<dbReference type="PANTHER" id="PTHR43725">
    <property type="entry name" value="UDP-GLUCOSE 4-EPIMERASE"/>
    <property type="match status" value="1"/>
</dbReference>
<organism evidence="12 13">
    <name type="scientific">Helicobacter colisuis</name>
    <dbReference type="NCBI Taxonomy" id="2949739"/>
    <lineage>
        <taxon>Bacteria</taxon>
        <taxon>Pseudomonadati</taxon>
        <taxon>Campylobacterota</taxon>
        <taxon>Epsilonproteobacteria</taxon>
        <taxon>Campylobacterales</taxon>
        <taxon>Helicobacteraceae</taxon>
        <taxon>Helicobacter</taxon>
    </lineage>
</organism>
<comment type="caution">
    <text evidence="12">The sequence shown here is derived from an EMBL/GenBank/DDBJ whole genome shotgun (WGS) entry which is preliminary data.</text>
</comment>
<evidence type="ECO:0000313" key="13">
    <source>
        <dbReference type="Proteomes" id="UP001057522"/>
    </source>
</evidence>
<dbReference type="NCBIfam" id="TIGR01179">
    <property type="entry name" value="galE"/>
    <property type="match status" value="1"/>
</dbReference>
<evidence type="ECO:0000256" key="9">
    <source>
        <dbReference type="ARBA" id="ARBA00023277"/>
    </source>
</evidence>
<dbReference type="CDD" id="cd05247">
    <property type="entry name" value="UDP_G4E_1_SDR_e"/>
    <property type="match status" value="1"/>
</dbReference>
<evidence type="ECO:0000256" key="6">
    <source>
        <dbReference type="ARBA" id="ARBA00018569"/>
    </source>
</evidence>
<evidence type="ECO:0000256" key="7">
    <source>
        <dbReference type="ARBA" id="ARBA00023027"/>
    </source>
</evidence>
<keyword evidence="9 10" id="KW-0119">Carbohydrate metabolism</keyword>
<dbReference type="GO" id="GO:0003978">
    <property type="term" value="F:UDP-glucose 4-epimerase activity"/>
    <property type="evidence" value="ECO:0007669"/>
    <property type="project" value="UniProtKB-EC"/>
</dbReference>
<dbReference type="Gene3D" id="3.90.25.10">
    <property type="entry name" value="UDP-galactose 4-epimerase, domain 1"/>
    <property type="match status" value="1"/>
</dbReference>